<dbReference type="InterPro" id="IPR029063">
    <property type="entry name" value="SAM-dependent_MTases_sf"/>
</dbReference>
<accession>A0ABW0LDY5</accession>
<dbReference type="EC" id="2.1.1.64" evidence="2"/>
<evidence type="ECO:0000313" key="2">
    <source>
        <dbReference type="EMBL" id="MFC5463571.1"/>
    </source>
</evidence>
<sequence>MNTIEKIRKAEKEYHDYCYDNYQLFVEGSWLYRPVKTVVNLLQLFSNVAPLHVLDLGSGVGRNSIPIAQAIKKRGGRVDCVDLLDSAIQNLLKYSEKFDVQDIIHPIKADIGSYNISRNEYDFIVAVSSIEHVKSEIELENVLEQMVLGTKINGVNCIIVNSEIEEIDLKTNEKLPALIEINITTDEMLHKLKRAYNEWEHLEVLVKPLQYTITRNGREVILKTNAITFVARNS</sequence>
<proteinExistence type="predicted"/>
<dbReference type="Gene3D" id="3.40.50.150">
    <property type="entry name" value="Vaccinia Virus protein VP39"/>
    <property type="match status" value="1"/>
</dbReference>
<dbReference type="GO" id="GO:0032259">
    <property type="term" value="P:methylation"/>
    <property type="evidence" value="ECO:0007669"/>
    <property type="project" value="UniProtKB-KW"/>
</dbReference>
<organism evidence="2 3">
    <name type="scientific">Lederbergia graminis</name>
    <dbReference type="NCBI Taxonomy" id="735518"/>
    <lineage>
        <taxon>Bacteria</taxon>
        <taxon>Bacillati</taxon>
        <taxon>Bacillota</taxon>
        <taxon>Bacilli</taxon>
        <taxon>Bacillales</taxon>
        <taxon>Bacillaceae</taxon>
        <taxon>Lederbergia</taxon>
    </lineage>
</organism>
<feature type="domain" description="Tellurite resistance methyltransferase TehB-like" evidence="1">
    <location>
        <begin position="38"/>
        <end position="203"/>
    </location>
</feature>
<reference evidence="3" key="1">
    <citation type="journal article" date="2019" name="Int. J. Syst. Evol. Microbiol.">
        <title>The Global Catalogue of Microorganisms (GCM) 10K type strain sequencing project: providing services to taxonomists for standard genome sequencing and annotation.</title>
        <authorList>
            <consortium name="The Broad Institute Genomics Platform"/>
            <consortium name="The Broad Institute Genome Sequencing Center for Infectious Disease"/>
            <person name="Wu L."/>
            <person name="Ma J."/>
        </authorList>
    </citation>
    <scope>NUCLEOTIDE SEQUENCE [LARGE SCALE GENOMIC DNA]</scope>
    <source>
        <strain evidence="3">CGMCC 1.12237</strain>
    </source>
</reference>
<dbReference type="InterPro" id="IPR015985">
    <property type="entry name" value="TehB-like_dom"/>
</dbReference>
<comment type="caution">
    <text evidence="2">The sequence shown here is derived from an EMBL/GenBank/DDBJ whole genome shotgun (WGS) entry which is preliminary data.</text>
</comment>
<dbReference type="RefSeq" id="WP_382347241.1">
    <property type="nucleotide sequence ID" value="NZ_JBHSMC010000001.1"/>
</dbReference>
<dbReference type="Pfam" id="PF03848">
    <property type="entry name" value="TehB"/>
    <property type="match status" value="1"/>
</dbReference>
<dbReference type="EMBL" id="JBHSMC010000001">
    <property type="protein sequence ID" value="MFC5463571.1"/>
    <property type="molecule type" value="Genomic_DNA"/>
</dbReference>
<dbReference type="Proteomes" id="UP001596147">
    <property type="component" value="Unassembled WGS sequence"/>
</dbReference>
<evidence type="ECO:0000313" key="3">
    <source>
        <dbReference type="Proteomes" id="UP001596147"/>
    </source>
</evidence>
<protein>
    <submittedName>
        <fullName evidence="2">Class I SAM-dependent methyltransferase</fullName>
        <ecNumber evidence="2">2.1.1.222</ecNumber>
        <ecNumber evidence="2">2.1.1.64</ecNumber>
    </submittedName>
</protein>
<dbReference type="EC" id="2.1.1.222" evidence="2"/>
<keyword evidence="2" id="KW-0489">Methyltransferase</keyword>
<evidence type="ECO:0000259" key="1">
    <source>
        <dbReference type="Pfam" id="PF03848"/>
    </source>
</evidence>
<keyword evidence="2" id="KW-0808">Transferase</keyword>
<dbReference type="SUPFAM" id="SSF53335">
    <property type="entry name" value="S-adenosyl-L-methionine-dependent methyltransferases"/>
    <property type="match status" value="1"/>
</dbReference>
<gene>
    <name evidence="2" type="ORF">ACFPM4_02255</name>
</gene>
<dbReference type="GO" id="GO:0061542">
    <property type="term" value="F:3-demethylubiquinol 3-O-methyltransferase activity"/>
    <property type="evidence" value="ECO:0007669"/>
    <property type="project" value="UniProtKB-EC"/>
</dbReference>
<name>A0ABW0LDY5_9BACI</name>
<keyword evidence="3" id="KW-1185">Reference proteome</keyword>
<dbReference type="GO" id="GO:0102208">
    <property type="term" value="F:2-polyprenyl-6-hydroxyphenol methylase activity"/>
    <property type="evidence" value="ECO:0007669"/>
    <property type="project" value="UniProtKB-EC"/>
</dbReference>
<dbReference type="CDD" id="cd02440">
    <property type="entry name" value="AdoMet_MTases"/>
    <property type="match status" value="1"/>
</dbReference>